<evidence type="ECO:0000256" key="8">
    <source>
        <dbReference type="PIRSR" id="PIRSR628651-50"/>
    </source>
</evidence>
<evidence type="ECO:0000256" key="4">
    <source>
        <dbReference type="ARBA" id="ARBA00022771"/>
    </source>
</evidence>
<comment type="similarity">
    <text evidence="2">Belongs to the ING family.</text>
</comment>
<dbReference type="InterPro" id="IPR028651">
    <property type="entry name" value="ING_fam"/>
</dbReference>
<evidence type="ECO:0000259" key="9">
    <source>
        <dbReference type="SMART" id="SM00249"/>
    </source>
</evidence>
<dbReference type="Proteomes" id="UP000799324">
    <property type="component" value="Unassembled WGS sequence"/>
</dbReference>
<keyword evidence="5" id="KW-0862">Zinc</keyword>
<comment type="subcellular location">
    <subcellularLocation>
        <location evidence="1">Nucleus</location>
    </subcellularLocation>
</comment>
<evidence type="ECO:0000256" key="1">
    <source>
        <dbReference type="ARBA" id="ARBA00004123"/>
    </source>
</evidence>
<evidence type="ECO:0000313" key="10">
    <source>
        <dbReference type="EMBL" id="KAF2651955.1"/>
    </source>
</evidence>
<keyword evidence="4" id="KW-0863">Zinc-finger</keyword>
<dbReference type="PANTHER" id="PTHR10333:SF42">
    <property type="entry name" value="INHIBITOR OF GROWTH PROTEIN 5"/>
    <property type="match status" value="1"/>
</dbReference>
<evidence type="ECO:0000313" key="11">
    <source>
        <dbReference type="Proteomes" id="UP000799324"/>
    </source>
</evidence>
<dbReference type="EMBL" id="MU004413">
    <property type="protein sequence ID" value="KAF2651955.1"/>
    <property type="molecule type" value="Genomic_DNA"/>
</dbReference>
<feature type="domain" description="Zinc finger PHD-type" evidence="9">
    <location>
        <begin position="5"/>
        <end position="52"/>
    </location>
</feature>
<name>A0A6A6SW14_9PLEO</name>
<dbReference type="GO" id="GO:0070210">
    <property type="term" value="C:Rpd3L-Expanded complex"/>
    <property type="evidence" value="ECO:0007669"/>
    <property type="project" value="TreeGrafter"/>
</dbReference>
<keyword evidence="3" id="KW-0479">Metal-binding</keyword>
<evidence type="ECO:0000256" key="6">
    <source>
        <dbReference type="ARBA" id="ARBA00022853"/>
    </source>
</evidence>
<dbReference type="GO" id="GO:0006325">
    <property type="term" value="P:chromatin organization"/>
    <property type="evidence" value="ECO:0007669"/>
    <property type="project" value="UniProtKB-KW"/>
</dbReference>
<evidence type="ECO:0000256" key="5">
    <source>
        <dbReference type="ARBA" id="ARBA00022833"/>
    </source>
</evidence>
<organism evidence="10 11">
    <name type="scientific">Lophiostoma macrostomum CBS 122681</name>
    <dbReference type="NCBI Taxonomy" id="1314788"/>
    <lineage>
        <taxon>Eukaryota</taxon>
        <taxon>Fungi</taxon>
        <taxon>Dikarya</taxon>
        <taxon>Ascomycota</taxon>
        <taxon>Pezizomycotina</taxon>
        <taxon>Dothideomycetes</taxon>
        <taxon>Pleosporomycetidae</taxon>
        <taxon>Pleosporales</taxon>
        <taxon>Lophiostomataceae</taxon>
        <taxon>Lophiostoma</taxon>
    </lineage>
</organism>
<reference evidence="10" key="1">
    <citation type="journal article" date="2020" name="Stud. Mycol.">
        <title>101 Dothideomycetes genomes: a test case for predicting lifestyles and emergence of pathogens.</title>
        <authorList>
            <person name="Haridas S."/>
            <person name="Albert R."/>
            <person name="Binder M."/>
            <person name="Bloem J."/>
            <person name="Labutti K."/>
            <person name="Salamov A."/>
            <person name="Andreopoulos B."/>
            <person name="Baker S."/>
            <person name="Barry K."/>
            <person name="Bills G."/>
            <person name="Bluhm B."/>
            <person name="Cannon C."/>
            <person name="Castanera R."/>
            <person name="Culley D."/>
            <person name="Daum C."/>
            <person name="Ezra D."/>
            <person name="Gonzalez J."/>
            <person name="Henrissat B."/>
            <person name="Kuo A."/>
            <person name="Liang C."/>
            <person name="Lipzen A."/>
            <person name="Lutzoni F."/>
            <person name="Magnuson J."/>
            <person name="Mondo S."/>
            <person name="Nolan M."/>
            <person name="Ohm R."/>
            <person name="Pangilinan J."/>
            <person name="Park H.-J."/>
            <person name="Ramirez L."/>
            <person name="Alfaro M."/>
            <person name="Sun H."/>
            <person name="Tritt A."/>
            <person name="Yoshinaga Y."/>
            <person name="Zwiers L.-H."/>
            <person name="Turgeon B."/>
            <person name="Goodwin S."/>
            <person name="Spatafora J."/>
            <person name="Crous P."/>
            <person name="Grigoriev I."/>
        </authorList>
    </citation>
    <scope>NUCLEOTIDE SEQUENCE</scope>
    <source>
        <strain evidence="10">CBS 122681</strain>
    </source>
</reference>
<feature type="site" description="Histone H3K4me3 binding" evidence="8">
    <location>
        <position position="16"/>
    </location>
</feature>
<dbReference type="OrthoDB" id="5411773at2759"/>
<keyword evidence="6" id="KW-0156">Chromatin regulator</keyword>
<dbReference type="AlphaFoldDB" id="A0A6A6SW14"/>
<feature type="site" description="Histone H3K4me3 binding" evidence="8">
    <location>
        <position position="28"/>
    </location>
</feature>
<evidence type="ECO:0000256" key="7">
    <source>
        <dbReference type="ARBA" id="ARBA00023242"/>
    </source>
</evidence>
<feature type="non-terminal residue" evidence="10">
    <location>
        <position position="52"/>
    </location>
</feature>
<dbReference type="GO" id="GO:0033698">
    <property type="term" value="C:Rpd3L complex"/>
    <property type="evidence" value="ECO:0007669"/>
    <property type="project" value="TreeGrafter"/>
</dbReference>
<dbReference type="InterPro" id="IPR019787">
    <property type="entry name" value="Znf_PHD-finger"/>
</dbReference>
<evidence type="ECO:0000256" key="2">
    <source>
        <dbReference type="ARBA" id="ARBA00010210"/>
    </source>
</evidence>
<dbReference type="Gene3D" id="3.30.40.10">
    <property type="entry name" value="Zinc/RING finger domain, C3HC4 (zinc finger)"/>
    <property type="match status" value="1"/>
</dbReference>
<proteinExistence type="inferred from homology"/>
<dbReference type="InterPro" id="IPR011011">
    <property type="entry name" value="Znf_FYVE_PHD"/>
</dbReference>
<sequence>DEPRYCFCNKESYGDMIACDNDSCPRQWFHSACVNMNHAPRARSKWFCSSDC</sequence>
<dbReference type="SMART" id="SM00249">
    <property type="entry name" value="PHD"/>
    <property type="match status" value="1"/>
</dbReference>
<keyword evidence="7" id="KW-0539">Nucleus</keyword>
<feature type="non-terminal residue" evidence="10">
    <location>
        <position position="1"/>
    </location>
</feature>
<dbReference type="GO" id="GO:0006355">
    <property type="term" value="P:regulation of DNA-templated transcription"/>
    <property type="evidence" value="ECO:0007669"/>
    <property type="project" value="TreeGrafter"/>
</dbReference>
<feature type="site" description="Histone H3K4me3 binding" evidence="8">
    <location>
        <position position="5"/>
    </location>
</feature>
<gene>
    <name evidence="10" type="ORF">K491DRAFT_557085</name>
</gene>
<dbReference type="GO" id="GO:0008270">
    <property type="term" value="F:zinc ion binding"/>
    <property type="evidence" value="ECO:0007669"/>
    <property type="project" value="UniProtKB-KW"/>
</dbReference>
<accession>A0A6A6SW14</accession>
<protein>
    <recommendedName>
        <fullName evidence="9">Zinc finger PHD-type domain-containing protein</fullName>
    </recommendedName>
</protein>
<dbReference type="PANTHER" id="PTHR10333">
    <property type="entry name" value="INHIBITOR OF GROWTH PROTEIN"/>
    <property type="match status" value="1"/>
</dbReference>
<dbReference type="Pfam" id="PF00628">
    <property type="entry name" value="PHD"/>
    <property type="match status" value="1"/>
</dbReference>
<keyword evidence="11" id="KW-1185">Reference proteome</keyword>
<dbReference type="SUPFAM" id="SSF57903">
    <property type="entry name" value="FYVE/PHD zinc finger"/>
    <property type="match status" value="1"/>
</dbReference>
<feature type="site" description="Histone H3K4me3 binding" evidence="8">
    <location>
        <position position="20"/>
    </location>
</feature>
<dbReference type="InterPro" id="IPR013083">
    <property type="entry name" value="Znf_RING/FYVE/PHD"/>
</dbReference>
<evidence type="ECO:0000256" key="3">
    <source>
        <dbReference type="ARBA" id="ARBA00022723"/>
    </source>
</evidence>
<dbReference type="InterPro" id="IPR001965">
    <property type="entry name" value="Znf_PHD"/>
</dbReference>